<name>A0A9N9XBA0_DIABA</name>
<dbReference type="Proteomes" id="UP001153709">
    <property type="component" value="Chromosome 3"/>
</dbReference>
<protein>
    <recommendedName>
        <fullName evidence="3">Small ribosomal subunit protein uS10 domain-containing protein</fullName>
    </recommendedName>
</protein>
<gene>
    <name evidence="4" type="ORF">DIABBA_LOCUS5768</name>
</gene>
<dbReference type="Gene3D" id="3.30.70.600">
    <property type="entry name" value="Ribosomal protein S10 domain"/>
    <property type="match status" value="1"/>
</dbReference>
<dbReference type="InterPro" id="IPR027486">
    <property type="entry name" value="Ribosomal_uS10_dom"/>
</dbReference>
<dbReference type="GO" id="GO:0005761">
    <property type="term" value="C:mitochondrial ribosome"/>
    <property type="evidence" value="ECO:0007669"/>
    <property type="project" value="InterPro"/>
</dbReference>
<dbReference type="AlphaFoldDB" id="A0A9N9XBA0"/>
<organism evidence="4 5">
    <name type="scientific">Diabrotica balteata</name>
    <name type="common">Banded cucumber beetle</name>
    <dbReference type="NCBI Taxonomy" id="107213"/>
    <lineage>
        <taxon>Eukaryota</taxon>
        <taxon>Metazoa</taxon>
        <taxon>Ecdysozoa</taxon>
        <taxon>Arthropoda</taxon>
        <taxon>Hexapoda</taxon>
        <taxon>Insecta</taxon>
        <taxon>Pterygota</taxon>
        <taxon>Neoptera</taxon>
        <taxon>Endopterygota</taxon>
        <taxon>Coleoptera</taxon>
        <taxon>Polyphaga</taxon>
        <taxon>Cucujiformia</taxon>
        <taxon>Chrysomeloidea</taxon>
        <taxon>Chrysomelidae</taxon>
        <taxon>Galerucinae</taxon>
        <taxon>Diabroticina</taxon>
        <taxon>Diabroticites</taxon>
        <taxon>Diabrotica</taxon>
    </lineage>
</organism>
<keyword evidence="5" id="KW-1185">Reference proteome</keyword>
<dbReference type="InterPro" id="IPR036838">
    <property type="entry name" value="Ribosomal_uS10_dom_sf"/>
</dbReference>
<reference evidence="4" key="1">
    <citation type="submission" date="2022-01" db="EMBL/GenBank/DDBJ databases">
        <authorList>
            <person name="King R."/>
        </authorList>
    </citation>
    <scope>NUCLEOTIDE SEQUENCE</scope>
</reference>
<dbReference type="InterPro" id="IPR027487">
    <property type="entry name" value="Ribosomal_mL48"/>
</dbReference>
<keyword evidence="2" id="KW-0687">Ribonucleoprotein</keyword>
<sequence length="179" mass="20652">MQNLRQLHRLEKVLINAKNIRLRCESGGLYEPSYLQAMQSKIPLYDAVNIQLRGYDYPVLEHYQKFVHNMLKNMDVDVEDSWAVPAQHMNITTLKPKSEIVHAQYNLKTYERVIQITDVSSIQLPIVIRAVEASLPAGVTAHFRQHEEADEEIRYIPDAELNTLKQELEDLGGPSKSRK</sequence>
<dbReference type="PANTHER" id="PTHR13473">
    <property type="entry name" value="MITOCHONDRIAL RIBOSOMAL PROTEIN L48"/>
    <property type="match status" value="1"/>
</dbReference>
<proteinExistence type="predicted"/>
<dbReference type="SMART" id="SM01403">
    <property type="entry name" value="Ribosomal_S10"/>
    <property type="match status" value="1"/>
</dbReference>
<evidence type="ECO:0000313" key="4">
    <source>
        <dbReference type="EMBL" id="CAG9832250.1"/>
    </source>
</evidence>
<dbReference type="EMBL" id="OU898278">
    <property type="protein sequence ID" value="CAG9832250.1"/>
    <property type="molecule type" value="Genomic_DNA"/>
</dbReference>
<keyword evidence="1" id="KW-0689">Ribosomal protein</keyword>
<evidence type="ECO:0000259" key="3">
    <source>
        <dbReference type="SMART" id="SM01403"/>
    </source>
</evidence>
<evidence type="ECO:0000256" key="1">
    <source>
        <dbReference type="ARBA" id="ARBA00022980"/>
    </source>
</evidence>
<dbReference type="SUPFAM" id="SSF54999">
    <property type="entry name" value="Ribosomal protein S10"/>
    <property type="match status" value="1"/>
</dbReference>
<evidence type="ECO:0000313" key="5">
    <source>
        <dbReference type="Proteomes" id="UP001153709"/>
    </source>
</evidence>
<dbReference type="GO" id="GO:1990904">
    <property type="term" value="C:ribonucleoprotein complex"/>
    <property type="evidence" value="ECO:0007669"/>
    <property type="project" value="UniProtKB-KW"/>
</dbReference>
<evidence type="ECO:0000256" key="2">
    <source>
        <dbReference type="ARBA" id="ARBA00023274"/>
    </source>
</evidence>
<feature type="domain" description="Small ribosomal subunit protein uS10" evidence="3">
    <location>
        <begin position="49"/>
        <end position="144"/>
    </location>
</feature>
<accession>A0A9N9XBA0</accession>
<dbReference type="PANTHER" id="PTHR13473:SF0">
    <property type="entry name" value="LARGE RIBOSOMAL SUBUNIT PROTEIN ML48"/>
    <property type="match status" value="1"/>
</dbReference>
<dbReference type="OrthoDB" id="5984298at2759"/>
<dbReference type="Pfam" id="PF00338">
    <property type="entry name" value="Ribosomal_S10"/>
    <property type="match status" value="1"/>
</dbReference>